<dbReference type="GO" id="GO:0043332">
    <property type="term" value="C:mating projection tip"/>
    <property type="evidence" value="ECO:0007669"/>
    <property type="project" value="TreeGrafter"/>
</dbReference>
<dbReference type="InterPro" id="IPR000219">
    <property type="entry name" value="DH_dom"/>
</dbReference>
<dbReference type="SMART" id="SM00325">
    <property type="entry name" value="RhoGEF"/>
    <property type="match status" value="1"/>
</dbReference>
<evidence type="ECO:0000256" key="2">
    <source>
        <dbReference type="SAM" id="MobiDB-lite"/>
    </source>
</evidence>
<dbReference type="InterPro" id="IPR053026">
    <property type="entry name" value="CDC42_GEF"/>
</dbReference>
<comment type="caution">
    <text evidence="4">The sequence shown here is derived from an EMBL/GenBank/DDBJ whole genome shotgun (WGS) entry which is preliminary data.</text>
</comment>
<dbReference type="PANTHER" id="PTHR47339:SF1">
    <property type="entry name" value="CELL DIVISION CONTROL PROTEIN 24"/>
    <property type="match status" value="1"/>
</dbReference>
<feature type="region of interest" description="Disordered" evidence="2">
    <location>
        <begin position="798"/>
        <end position="867"/>
    </location>
</feature>
<evidence type="ECO:0000313" key="5">
    <source>
        <dbReference type="Proteomes" id="UP000193642"/>
    </source>
</evidence>
<dbReference type="CDD" id="cd00160">
    <property type="entry name" value="RhoGEF"/>
    <property type="match status" value="1"/>
</dbReference>
<gene>
    <name evidence="4" type="ORF">BCR33DRAFT_719503</name>
</gene>
<proteinExistence type="predicted"/>
<dbReference type="SMART" id="SM00233">
    <property type="entry name" value="PH"/>
    <property type="match status" value="1"/>
</dbReference>
<dbReference type="SUPFAM" id="SSF48065">
    <property type="entry name" value="DBL homology domain (DH-domain)"/>
    <property type="match status" value="1"/>
</dbReference>
<evidence type="ECO:0000313" key="4">
    <source>
        <dbReference type="EMBL" id="ORY40088.1"/>
    </source>
</evidence>
<dbReference type="GO" id="GO:0031106">
    <property type="term" value="P:septin ring organization"/>
    <property type="evidence" value="ECO:0007669"/>
    <property type="project" value="TreeGrafter"/>
</dbReference>
<dbReference type="PROSITE" id="PS50010">
    <property type="entry name" value="DH_2"/>
    <property type="match status" value="1"/>
</dbReference>
<dbReference type="STRING" id="329046.A0A1Y2BZ96"/>
<dbReference type="CDD" id="cd13246">
    <property type="entry name" value="PH_Scd1"/>
    <property type="match status" value="1"/>
</dbReference>
<dbReference type="OrthoDB" id="1594986at2759"/>
<protein>
    <recommendedName>
        <fullName evidence="3">DH domain-containing protein</fullName>
    </recommendedName>
</protein>
<evidence type="ECO:0000259" key="3">
    <source>
        <dbReference type="PROSITE" id="PS50010"/>
    </source>
</evidence>
<dbReference type="Pfam" id="PF06395">
    <property type="entry name" value="CDC24"/>
    <property type="match status" value="1"/>
</dbReference>
<dbReference type="InterPro" id="IPR033511">
    <property type="entry name" value="Cdc24/Scd1_PH_dom"/>
</dbReference>
<keyword evidence="5" id="KW-1185">Reference proteome</keyword>
<reference evidence="4 5" key="1">
    <citation type="submission" date="2016-07" db="EMBL/GenBank/DDBJ databases">
        <title>Pervasive Adenine N6-methylation of Active Genes in Fungi.</title>
        <authorList>
            <consortium name="DOE Joint Genome Institute"/>
            <person name="Mondo S.J."/>
            <person name="Dannebaum R.O."/>
            <person name="Kuo R.C."/>
            <person name="Labutti K."/>
            <person name="Haridas S."/>
            <person name="Kuo A."/>
            <person name="Salamov A."/>
            <person name="Ahrendt S.R."/>
            <person name="Lipzen A."/>
            <person name="Sullivan W."/>
            <person name="Andreopoulos W.B."/>
            <person name="Clum A."/>
            <person name="Lindquist E."/>
            <person name="Daum C."/>
            <person name="Ramamoorthy G.K."/>
            <person name="Gryganskyi A."/>
            <person name="Culley D."/>
            <person name="Magnuson J.K."/>
            <person name="James T.Y."/>
            <person name="O'Malley M.A."/>
            <person name="Stajich J.E."/>
            <person name="Spatafora J.W."/>
            <person name="Visel A."/>
            <person name="Grigoriev I.V."/>
        </authorList>
    </citation>
    <scope>NUCLEOTIDE SEQUENCE [LARGE SCALE GENOMIC DNA]</scope>
    <source>
        <strain evidence="4 5">JEL800</strain>
    </source>
</reference>
<dbReference type="SUPFAM" id="SSF50729">
    <property type="entry name" value="PH domain-like"/>
    <property type="match status" value="1"/>
</dbReference>
<dbReference type="GO" id="GO:0005085">
    <property type="term" value="F:guanyl-nucleotide exchange factor activity"/>
    <property type="evidence" value="ECO:0007669"/>
    <property type="project" value="InterPro"/>
</dbReference>
<keyword evidence="1" id="KW-0175">Coiled coil</keyword>
<dbReference type="Pfam" id="PF15411">
    <property type="entry name" value="PH_10"/>
    <property type="match status" value="1"/>
</dbReference>
<feature type="compositionally biased region" description="Polar residues" evidence="2">
    <location>
        <begin position="33"/>
        <end position="43"/>
    </location>
</feature>
<dbReference type="InterPro" id="IPR035899">
    <property type="entry name" value="DBL_dom_sf"/>
</dbReference>
<feature type="domain" description="DH" evidence="3">
    <location>
        <begin position="242"/>
        <end position="391"/>
    </location>
</feature>
<dbReference type="GO" id="GO:0030010">
    <property type="term" value="P:establishment of cell polarity"/>
    <property type="evidence" value="ECO:0007669"/>
    <property type="project" value="TreeGrafter"/>
</dbReference>
<dbReference type="EMBL" id="MCGO01000036">
    <property type="protein sequence ID" value="ORY40088.1"/>
    <property type="molecule type" value="Genomic_DNA"/>
</dbReference>
<dbReference type="Proteomes" id="UP000193642">
    <property type="component" value="Unassembled WGS sequence"/>
</dbReference>
<dbReference type="InterPro" id="IPR011993">
    <property type="entry name" value="PH-like_dom_sf"/>
</dbReference>
<feature type="compositionally biased region" description="Polar residues" evidence="2">
    <location>
        <begin position="843"/>
        <end position="854"/>
    </location>
</feature>
<dbReference type="Gene3D" id="2.30.29.30">
    <property type="entry name" value="Pleckstrin-homology domain (PH domain)/Phosphotyrosine-binding domain (PTB)"/>
    <property type="match status" value="1"/>
</dbReference>
<dbReference type="InterPro" id="IPR010481">
    <property type="entry name" value="Cdc24/Scd1_N"/>
</dbReference>
<dbReference type="GO" id="GO:0005634">
    <property type="term" value="C:nucleus"/>
    <property type="evidence" value="ECO:0007669"/>
    <property type="project" value="TreeGrafter"/>
</dbReference>
<dbReference type="GO" id="GO:0005737">
    <property type="term" value="C:cytoplasm"/>
    <property type="evidence" value="ECO:0007669"/>
    <property type="project" value="TreeGrafter"/>
</dbReference>
<feature type="region of interest" description="Disordered" evidence="2">
    <location>
        <begin position="456"/>
        <end position="475"/>
    </location>
</feature>
<dbReference type="Gene3D" id="1.20.900.10">
    <property type="entry name" value="Dbl homology (DH) domain"/>
    <property type="match status" value="1"/>
</dbReference>
<accession>A0A1Y2BZ96</accession>
<name>A0A1Y2BZ96_9FUNG</name>
<dbReference type="PANTHER" id="PTHR47339">
    <property type="entry name" value="CELL DIVISION CONTROL PROTEIN 24"/>
    <property type="match status" value="1"/>
</dbReference>
<evidence type="ECO:0000256" key="1">
    <source>
        <dbReference type="SAM" id="Coils"/>
    </source>
</evidence>
<organism evidence="4 5">
    <name type="scientific">Rhizoclosmatium globosum</name>
    <dbReference type="NCBI Taxonomy" id="329046"/>
    <lineage>
        <taxon>Eukaryota</taxon>
        <taxon>Fungi</taxon>
        <taxon>Fungi incertae sedis</taxon>
        <taxon>Chytridiomycota</taxon>
        <taxon>Chytridiomycota incertae sedis</taxon>
        <taxon>Chytridiomycetes</taxon>
        <taxon>Chytridiales</taxon>
        <taxon>Chytriomycetaceae</taxon>
        <taxon>Rhizoclosmatium</taxon>
    </lineage>
</organism>
<dbReference type="Pfam" id="PF00621">
    <property type="entry name" value="RhoGEF"/>
    <property type="match status" value="1"/>
</dbReference>
<dbReference type="GO" id="GO:0000935">
    <property type="term" value="C:division septum"/>
    <property type="evidence" value="ECO:0007669"/>
    <property type="project" value="TreeGrafter"/>
</dbReference>
<dbReference type="AlphaFoldDB" id="A0A1Y2BZ96"/>
<feature type="coiled-coil region" evidence="1">
    <location>
        <begin position="371"/>
        <end position="408"/>
    </location>
</feature>
<sequence length="939" mass="105163">MASFQLGSQMPLPMLTPEQVRIKFERDRRRSEGQVQQPTTPKENQGRPLPLPETKPLFQRCVDLIATLYSFPLFEFYLFPDGVEAYLQQAEDPSALPAISDPVEVLWNCFKLGAPLCVVYNELAAATTGSFLKPADVSTVRPPFYPTMPCKDNLYKFITACRQEMNMQLAAELGGVSELYKDDTAGFMKFLKLVEELILLIEKNKNLPAPKPLPFSTEISKDITNPLDNRAVSSKSSSKLNYQSELAATKVFSKDMMHQLFSNLNELVDFQRRFMVGMESTLNLGLAEQRIGQLFLLNEEAFEVYYPFCANYQTAQNFALMQGEELKQLSHIIQPHQIQSYLIKPVQRLMKYPMLLKELIKLTDQSTYPYMDELKEGLESIKRVAEKLNEVQRKDENERNRLDLIERMEDWKGLQPRDFGELLLMERFLIASNDQEREYYLFLFEKILLCCKKDTSKQPNKRQSNRKRSDAGKPGELNGNHVYILRGNIYISSILRVEDSSEPTFGAFSIKVYWKEASEPDLVCFSLKCRNEEQVALWTGRLQRQVDLYKSRKNSAGNPMSPFQSNGGGYQPTIMSRSSDGYSTLGGYGGQIMGGSPMLMRSPSNPNPSLYGTSYIGGYGGQIQQYQQQFGRQMSFAGMDTQQQPVYYMENGVMMQASPSGVSDRRFLGGQGQGFGPSLADQQRMRSMSGGAGPLPPNRMDSMSTVGQITPRMASMKTQPGGGGWGWGWGWGEVCVWAATAAAAAAGGCCERGAAESKYGEWNDDGVWRVPKRFWNGGFAGDRNSPSSAALMQSVQSFQFPPPPQQTPAANGLQQHMQQQQQRGSTSSPRSPGVIDGAPPQQMRRNPTAPSSYLSPTTASGGSPTGGQRYLIIAMPVRGATLQELRNRVERKTNMMPHKPILSNPIQMVVKEEVQMEGGAKEWRLAFNTNTGLLNLFLS</sequence>
<dbReference type="InterPro" id="IPR001849">
    <property type="entry name" value="PH_domain"/>
</dbReference>
<feature type="region of interest" description="Disordered" evidence="2">
    <location>
        <begin position="26"/>
        <end position="52"/>
    </location>
</feature>